<comment type="similarity">
    <text evidence="1">Belongs to the ABC transporter superfamily.</text>
</comment>
<dbReference type="Gene3D" id="3.40.50.300">
    <property type="entry name" value="P-loop containing nucleotide triphosphate hydrolases"/>
    <property type="match status" value="1"/>
</dbReference>
<dbReference type="InterPro" id="IPR003439">
    <property type="entry name" value="ABC_transporter-like_ATP-bd"/>
</dbReference>
<dbReference type="CDD" id="cd03235">
    <property type="entry name" value="ABC_Metallic_Cations"/>
    <property type="match status" value="1"/>
</dbReference>
<protein>
    <submittedName>
        <fullName evidence="6">ABC transporter ATP-binding protein</fullName>
    </submittedName>
</protein>
<evidence type="ECO:0000259" key="5">
    <source>
        <dbReference type="PROSITE" id="PS50893"/>
    </source>
</evidence>
<comment type="caution">
    <text evidence="6">The sequence shown here is derived from an EMBL/GenBank/DDBJ whole genome shotgun (WGS) entry which is preliminary data.</text>
</comment>
<evidence type="ECO:0000313" key="7">
    <source>
        <dbReference type="Proteomes" id="UP001379949"/>
    </source>
</evidence>
<evidence type="ECO:0000256" key="3">
    <source>
        <dbReference type="ARBA" id="ARBA00022741"/>
    </source>
</evidence>
<feature type="domain" description="ABC transporter" evidence="5">
    <location>
        <begin position="4"/>
        <end position="232"/>
    </location>
</feature>
<keyword evidence="4 6" id="KW-0067">ATP-binding</keyword>
<evidence type="ECO:0000256" key="1">
    <source>
        <dbReference type="ARBA" id="ARBA00005417"/>
    </source>
</evidence>
<reference evidence="6 7" key="1">
    <citation type="submission" date="2024-02" db="EMBL/GenBank/DDBJ databases">
        <title>Bacteria isolated from the canopy kelp, Nereocystis luetkeana.</title>
        <authorList>
            <person name="Pfister C.A."/>
            <person name="Younker I.T."/>
            <person name="Light S.H."/>
        </authorList>
    </citation>
    <scope>NUCLEOTIDE SEQUENCE [LARGE SCALE GENOMIC DNA]</scope>
    <source>
        <strain evidence="6 7">TI.4.07</strain>
    </source>
</reference>
<sequence length="249" mass="27609">MSDLILDDVCISYGQHHAVCHLSGAFKKGSLTAIAGSNGAGKSTLVKAIMGELPLTRGRIKRGSLRNQDIAYLPQTADINRQFPISVYDLVSLGTWTETGAFGRLSDSSQANIAKALQRVAVTGVEQRQIQSLSAGQFQRILFARLLLQDAQVIILDEPFTAVDEKTTLDLIHLIKQWHQEGRTVIAVLHDIEQIQQYFPSTLYLARESVFWGDSKSAFSSTHRAQARILTDYWDNATQNKEINEVALP</sequence>
<keyword evidence="3" id="KW-0547">Nucleotide-binding</keyword>
<dbReference type="PANTHER" id="PTHR42734">
    <property type="entry name" value="METAL TRANSPORT SYSTEM ATP-BINDING PROTEIN TM_0124-RELATED"/>
    <property type="match status" value="1"/>
</dbReference>
<dbReference type="SUPFAM" id="SSF52540">
    <property type="entry name" value="P-loop containing nucleoside triphosphate hydrolases"/>
    <property type="match status" value="1"/>
</dbReference>
<dbReference type="EMBL" id="JBAKAR010000006">
    <property type="protein sequence ID" value="MEL0613319.1"/>
    <property type="molecule type" value="Genomic_DNA"/>
</dbReference>
<dbReference type="InterPro" id="IPR017871">
    <property type="entry name" value="ABC_transporter-like_CS"/>
</dbReference>
<dbReference type="GO" id="GO:0005524">
    <property type="term" value="F:ATP binding"/>
    <property type="evidence" value="ECO:0007669"/>
    <property type="project" value="UniProtKB-KW"/>
</dbReference>
<keyword evidence="2" id="KW-0813">Transport</keyword>
<dbReference type="PANTHER" id="PTHR42734:SF5">
    <property type="entry name" value="IRON TRANSPORT SYSTEM ATP-BINDING PROTEIN HI_0361-RELATED"/>
    <property type="match status" value="1"/>
</dbReference>
<proteinExistence type="inferred from homology"/>
<dbReference type="PROSITE" id="PS00211">
    <property type="entry name" value="ABC_TRANSPORTER_1"/>
    <property type="match status" value="1"/>
</dbReference>
<evidence type="ECO:0000313" key="6">
    <source>
        <dbReference type="EMBL" id="MEL0613319.1"/>
    </source>
</evidence>
<dbReference type="InterPro" id="IPR050153">
    <property type="entry name" value="Metal_Ion_Import_ABC"/>
</dbReference>
<dbReference type="Pfam" id="PF00005">
    <property type="entry name" value="ABC_tran"/>
    <property type="match status" value="1"/>
</dbReference>
<name>A0ABU9G6R7_9GAMM</name>
<keyword evidence="7" id="KW-1185">Reference proteome</keyword>
<evidence type="ECO:0000256" key="2">
    <source>
        <dbReference type="ARBA" id="ARBA00022448"/>
    </source>
</evidence>
<dbReference type="SMART" id="SM00382">
    <property type="entry name" value="AAA"/>
    <property type="match status" value="1"/>
</dbReference>
<organism evidence="6 7">
    <name type="scientific">Marinomonas arenicola</name>
    <dbReference type="NCBI Taxonomy" id="569601"/>
    <lineage>
        <taxon>Bacteria</taxon>
        <taxon>Pseudomonadati</taxon>
        <taxon>Pseudomonadota</taxon>
        <taxon>Gammaproteobacteria</taxon>
        <taxon>Oceanospirillales</taxon>
        <taxon>Oceanospirillaceae</taxon>
        <taxon>Marinomonas</taxon>
    </lineage>
</organism>
<dbReference type="PROSITE" id="PS50893">
    <property type="entry name" value="ABC_TRANSPORTER_2"/>
    <property type="match status" value="1"/>
</dbReference>
<accession>A0ABU9G6R7</accession>
<gene>
    <name evidence="6" type="ORF">V6242_09175</name>
</gene>
<dbReference type="Proteomes" id="UP001379949">
    <property type="component" value="Unassembled WGS sequence"/>
</dbReference>
<dbReference type="InterPro" id="IPR003593">
    <property type="entry name" value="AAA+_ATPase"/>
</dbReference>
<dbReference type="InterPro" id="IPR027417">
    <property type="entry name" value="P-loop_NTPase"/>
</dbReference>
<dbReference type="RefSeq" id="WP_341563836.1">
    <property type="nucleotide sequence ID" value="NZ_JBAKAQ010000003.1"/>
</dbReference>
<evidence type="ECO:0000256" key="4">
    <source>
        <dbReference type="ARBA" id="ARBA00022840"/>
    </source>
</evidence>